<evidence type="ECO:0000313" key="5">
    <source>
        <dbReference type="EMBL" id="MPM02584.1"/>
    </source>
</evidence>
<dbReference type="Gene3D" id="6.10.250.3150">
    <property type="match status" value="1"/>
</dbReference>
<reference evidence="5" key="1">
    <citation type="submission" date="2019-08" db="EMBL/GenBank/DDBJ databases">
        <authorList>
            <person name="Kucharzyk K."/>
            <person name="Murdoch R.W."/>
            <person name="Higgins S."/>
            <person name="Loffler F."/>
        </authorList>
    </citation>
    <scope>NUCLEOTIDE SEQUENCE</scope>
</reference>
<dbReference type="InterPro" id="IPR050570">
    <property type="entry name" value="Cell_wall_metabolism_enzyme"/>
</dbReference>
<organism evidence="5">
    <name type="scientific">bioreactor metagenome</name>
    <dbReference type="NCBI Taxonomy" id="1076179"/>
    <lineage>
        <taxon>unclassified sequences</taxon>
        <taxon>metagenomes</taxon>
        <taxon>ecological metagenomes</taxon>
    </lineage>
</organism>
<dbReference type="Pfam" id="PF24568">
    <property type="entry name" value="CC_PcsB"/>
    <property type="match status" value="1"/>
</dbReference>
<feature type="coiled-coil region" evidence="2">
    <location>
        <begin position="158"/>
        <end position="234"/>
    </location>
</feature>
<dbReference type="Gene3D" id="2.70.70.10">
    <property type="entry name" value="Glucose Permease (Domain IIA)"/>
    <property type="match status" value="1"/>
</dbReference>
<dbReference type="InterPro" id="IPR011055">
    <property type="entry name" value="Dup_hybrid_motif"/>
</dbReference>
<evidence type="ECO:0000256" key="1">
    <source>
        <dbReference type="ARBA" id="ARBA00022729"/>
    </source>
</evidence>
<dbReference type="Pfam" id="PF01551">
    <property type="entry name" value="Peptidase_M23"/>
    <property type="match status" value="1"/>
</dbReference>
<evidence type="ECO:0000259" key="4">
    <source>
        <dbReference type="Pfam" id="PF24568"/>
    </source>
</evidence>
<dbReference type="PANTHER" id="PTHR21666">
    <property type="entry name" value="PEPTIDASE-RELATED"/>
    <property type="match status" value="1"/>
</dbReference>
<comment type="caution">
    <text evidence="5">The sequence shown here is derived from an EMBL/GenBank/DDBJ whole genome shotgun (WGS) entry which is preliminary data.</text>
</comment>
<keyword evidence="2" id="KW-0175">Coiled coil</keyword>
<feature type="coiled-coil region" evidence="2">
    <location>
        <begin position="28"/>
        <end position="122"/>
    </location>
</feature>
<feature type="domain" description="M23ase beta-sheet core" evidence="3">
    <location>
        <begin position="276"/>
        <end position="370"/>
    </location>
</feature>
<dbReference type="CDD" id="cd12797">
    <property type="entry name" value="M23_peptidase"/>
    <property type="match status" value="1"/>
</dbReference>
<dbReference type="SUPFAM" id="SSF51261">
    <property type="entry name" value="Duplicated hybrid motif"/>
    <property type="match status" value="1"/>
</dbReference>
<feature type="domain" description="Peptidoglycan hydrolase PcsB coiled-coil" evidence="4">
    <location>
        <begin position="98"/>
        <end position="170"/>
    </location>
</feature>
<dbReference type="PANTHER" id="PTHR21666:SF270">
    <property type="entry name" value="MUREIN HYDROLASE ACTIVATOR ENVC"/>
    <property type="match status" value="1"/>
</dbReference>
<accession>A0A644WK18</accession>
<proteinExistence type="predicted"/>
<dbReference type="InterPro" id="IPR016047">
    <property type="entry name" value="M23ase_b-sheet_dom"/>
</dbReference>
<gene>
    <name evidence="5" type="ORF">SDC9_48833</name>
</gene>
<keyword evidence="1" id="KW-0732">Signal</keyword>
<protein>
    <submittedName>
        <fullName evidence="5">Uncharacterized protein</fullName>
    </submittedName>
</protein>
<evidence type="ECO:0000259" key="3">
    <source>
        <dbReference type="Pfam" id="PF01551"/>
    </source>
</evidence>
<name>A0A644WK18_9ZZZZ</name>
<dbReference type="InterPro" id="IPR057309">
    <property type="entry name" value="PcsB_CC"/>
</dbReference>
<dbReference type="AlphaFoldDB" id="A0A644WK18"/>
<dbReference type="EMBL" id="VSSQ01000880">
    <property type="protein sequence ID" value="MPM02584.1"/>
    <property type="molecule type" value="Genomic_DNA"/>
</dbReference>
<evidence type="ECO:0000256" key="2">
    <source>
        <dbReference type="SAM" id="Coils"/>
    </source>
</evidence>
<dbReference type="GO" id="GO:0004222">
    <property type="term" value="F:metalloendopeptidase activity"/>
    <property type="evidence" value="ECO:0007669"/>
    <property type="project" value="TreeGrafter"/>
</dbReference>
<sequence>MFKKSIILSLSIIFAIESLTPLNAGGSINDLQNKQASIQNQILEYRNQANALKNERNDIQADIDSLQLEINALNLELQSYELQKQELNMKINLNEEEIIKLNKEIEENNKVLEERLRAMYMNGTSGYIELILNSENLTDALTRVDMVKLIVESDVELLKSIEVQKKNVEEVKLSLENEKLELADVIKELNDKKESVEVASKAKDGYISSLEQDIKSLELLMAAEEAQSSQIERDILSLQGAGEFSGGGMGWPLPGYSRISSYFGGRADPITGAWSNHHGIDIPGPYGQPIVSSNDGIVIFSGYHWSYGNYVIIDHGGGISTLYSHASKLLVSKGQAVSKGETIALVGSTGYSTGNHVHFEYRINGVPQNPLDYVK</sequence>